<evidence type="ECO:0000313" key="2">
    <source>
        <dbReference type="EMBL" id="KAL3277327.1"/>
    </source>
</evidence>
<dbReference type="InterPro" id="IPR056495">
    <property type="entry name" value="LIS_MGM1"/>
</dbReference>
<dbReference type="Proteomes" id="UP001516400">
    <property type="component" value="Unassembled WGS sequence"/>
</dbReference>
<organism evidence="2 3">
    <name type="scientific">Cryptolaemus montrouzieri</name>
    <dbReference type="NCBI Taxonomy" id="559131"/>
    <lineage>
        <taxon>Eukaryota</taxon>
        <taxon>Metazoa</taxon>
        <taxon>Ecdysozoa</taxon>
        <taxon>Arthropoda</taxon>
        <taxon>Hexapoda</taxon>
        <taxon>Insecta</taxon>
        <taxon>Pterygota</taxon>
        <taxon>Neoptera</taxon>
        <taxon>Endopterygota</taxon>
        <taxon>Coleoptera</taxon>
        <taxon>Polyphaga</taxon>
        <taxon>Cucujiformia</taxon>
        <taxon>Coccinelloidea</taxon>
        <taxon>Coccinellidae</taxon>
        <taxon>Scymninae</taxon>
        <taxon>Scymnini</taxon>
        <taxon>Cryptolaemus</taxon>
    </lineage>
</organism>
<comment type="caution">
    <text evidence="2">The sequence shown here is derived from an EMBL/GenBank/DDBJ whole genome shotgun (WGS) entry which is preliminary data.</text>
</comment>
<feature type="domain" description="Dynamin-like GTPase MGM1-like lipid interacting stalk" evidence="1">
    <location>
        <begin position="1"/>
        <end position="59"/>
    </location>
</feature>
<feature type="non-terminal residue" evidence="2">
    <location>
        <position position="1"/>
    </location>
</feature>
<proteinExistence type="predicted"/>
<keyword evidence="3" id="KW-1185">Reference proteome</keyword>
<evidence type="ECO:0000259" key="1">
    <source>
        <dbReference type="Pfam" id="PF24550"/>
    </source>
</evidence>
<dbReference type="Pfam" id="PF24550">
    <property type="entry name" value="LIS_MGM1"/>
    <property type="match status" value="1"/>
</dbReference>
<evidence type="ECO:0000313" key="3">
    <source>
        <dbReference type="Proteomes" id="UP001516400"/>
    </source>
</evidence>
<protein>
    <recommendedName>
        <fullName evidence="1">Dynamin-like GTPase MGM1-like lipid interacting stalk domain-containing protein</fullName>
    </recommendedName>
</protein>
<reference evidence="2 3" key="1">
    <citation type="journal article" date="2021" name="BMC Biol.">
        <title>Horizontally acquired antibacterial genes associated with adaptive radiation of ladybird beetles.</title>
        <authorList>
            <person name="Li H.S."/>
            <person name="Tang X.F."/>
            <person name="Huang Y.H."/>
            <person name="Xu Z.Y."/>
            <person name="Chen M.L."/>
            <person name="Du X.Y."/>
            <person name="Qiu B.Y."/>
            <person name="Chen P.T."/>
            <person name="Zhang W."/>
            <person name="Slipinski A."/>
            <person name="Escalona H.E."/>
            <person name="Waterhouse R.M."/>
            <person name="Zwick A."/>
            <person name="Pang H."/>
        </authorList>
    </citation>
    <scope>NUCLEOTIDE SEQUENCE [LARGE SCALE GENOMIC DNA]</scope>
    <source>
        <strain evidence="2">SYSU2018</strain>
    </source>
</reference>
<name>A0ABD2NF57_9CUCU</name>
<dbReference type="AlphaFoldDB" id="A0ABD2NF57"/>
<accession>A0ABD2NF57</accession>
<dbReference type="EMBL" id="JABFTP020000103">
    <property type="protein sequence ID" value="KAL3277327.1"/>
    <property type="molecule type" value="Genomic_DNA"/>
</dbReference>
<sequence length="115" mass="13590">EYKSAKIEVRRLMKTEKINTCDQHCQRIETLIGGKRLSEVWKFIRSSKSSNKDKVHISIIEPEELKAHYANLLQEKTTEYTDESPKNNIRVQGEKVEIGVEEGCYDYKNREFKWP</sequence>
<gene>
    <name evidence="2" type="ORF">HHI36_012678</name>
</gene>